<dbReference type="AlphaFoldDB" id="A0A834LIT4"/>
<protein>
    <submittedName>
        <fullName evidence="1">Uncharacterized protein</fullName>
    </submittedName>
</protein>
<proteinExistence type="predicted"/>
<evidence type="ECO:0000313" key="2">
    <source>
        <dbReference type="Proteomes" id="UP000626092"/>
    </source>
</evidence>
<gene>
    <name evidence="1" type="ORF">RHSIM_Rhsim07G0102100</name>
</gene>
<reference evidence="1" key="1">
    <citation type="submission" date="2019-11" db="EMBL/GenBank/DDBJ databases">
        <authorList>
            <person name="Liu Y."/>
            <person name="Hou J."/>
            <person name="Li T.-Q."/>
            <person name="Guan C.-H."/>
            <person name="Wu X."/>
            <person name="Wu H.-Z."/>
            <person name="Ling F."/>
            <person name="Zhang R."/>
            <person name="Shi X.-G."/>
            <person name="Ren J.-P."/>
            <person name="Chen E.-F."/>
            <person name="Sun J.-M."/>
        </authorList>
    </citation>
    <scope>NUCLEOTIDE SEQUENCE</scope>
    <source>
        <strain evidence="1">Adult_tree_wgs_1</strain>
        <tissue evidence="1">Leaves</tissue>
    </source>
</reference>
<keyword evidence="2" id="KW-1185">Reference proteome</keyword>
<organism evidence="1 2">
    <name type="scientific">Rhododendron simsii</name>
    <name type="common">Sims's rhododendron</name>
    <dbReference type="NCBI Taxonomy" id="118357"/>
    <lineage>
        <taxon>Eukaryota</taxon>
        <taxon>Viridiplantae</taxon>
        <taxon>Streptophyta</taxon>
        <taxon>Embryophyta</taxon>
        <taxon>Tracheophyta</taxon>
        <taxon>Spermatophyta</taxon>
        <taxon>Magnoliopsida</taxon>
        <taxon>eudicotyledons</taxon>
        <taxon>Gunneridae</taxon>
        <taxon>Pentapetalae</taxon>
        <taxon>asterids</taxon>
        <taxon>Ericales</taxon>
        <taxon>Ericaceae</taxon>
        <taxon>Ericoideae</taxon>
        <taxon>Rhodoreae</taxon>
        <taxon>Rhododendron</taxon>
    </lineage>
</organism>
<name>A0A834LIT4_RHOSS</name>
<comment type="caution">
    <text evidence="1">The sequence shown here is derived from an EMBL/GenBank/DDBJ whole genome shotgun (WGS) entry which is preliminary data.</text>
</comment>
<evidence type="ECO:0000313" key="1">
    <source>
        <dbReference type="EMBL" id="KAF7138708.1"/>
    </source>
</evidence>
<sequence length="69" mass="7766">MQKGRGFSVVCIFPRNCTLGKSLTMLSDVLHKLSSTISNQWTWWGNVINEKDELARAVLTISIMLLSLL</sequence>
<accession>A0A834LIT4</accession>
<dbReference type="Proteomes" id="UP000626092">
    <property type="component" value="Unassembled WGS sequence"/>
</dbReference>
<dbReference type="EMBL" id="WJXA01000007">
    <property type="protein sequence ID" value="KAF7138708.1"/>
    <property type="molecule type" value="Genomic_DNA"/>
</dbReference>